<dbReference type="GO" id="GO:0000725">
    <property type="term" value="P:recombinational repair"/>
    <property type="evidence" value="ECO:0007669"/>
    <property type="project" value="TreeGrafter"/>
</dbReference>
<dbReference type="PANTHER" id="PTHR11070">
    <property type="entry name" value="UVRD / RECB / PCRA DNA HELICASE FAMILY MEMBER"/>
    <property type="match status" value="1"/>
</dbReference>
<evidence type="ECO:0000256" key="7">
    <source>
        <dbReference type="ARBA" id="ARBA00034617"/>
    </source>
</evidence>
<dbReference type="EMBL" id="CAEZSX010000001">
    <property type="protein sequence ID" value="CAB4546623.1"/>
    <property type="molecule type" value="Genomic_DNA"/>
</dbReference>
<dbReference type="Gene3D" id="1.10.10.160">
    <property type="match status" value="1"/>
</dbReference>
<accession>A0A6J6C841</accession>
<dbReference type="SUPFAM" id="SSF52540">
    <property type="entry name" value="P-loop containing nucleoside triphosphate hydrolases"/>
    <property type="match status" value="1"/>
</dbReference>
<dbReference type="GO" id="GO:0003677">
    <property type="term" value="F:DNA binding"/>
    <property type="evidence" value="ECO:0007669"/>
    <property type="project" value="InterPro"/>
</dbReference>
<evidence type="ECO:0000313" key="12">
    <source>
        <dbReference type="EMBL" id="CAB4546623.1"/>
    </source>
</evidence>
<evidence type="ECO:0000259" key="11">
    <source>
        <dbReference type="PROSITE" id="PS51217"/>
    </source>
</evidence>
<evidence type="ECO:0000256" key="4">
    <source>
        <dbReference type="ARBA" id="ARBA00022806"/>
    </source>
</evidence>
<dbReference type="AlphaFoldDB" id="A0A6J6C841"/>
<evidence type="ECO:0000256" key="2">
    <source>
        <dbReference type="ARBA" id="ARBA00022741"/>
    </source>
</evidence>
<organism evidence="12">
    <name type="scientific">freshwater metagenome</name>
    <dbReference type="NCBI Taxonomy" id="449393"/>
    <lineage>
        <taxon>unclassified sequences</taxon>
        <taxon>metagenomes</taxon>
        <taxon>ecological metagenomes</taxon>
    </lineage>
</organism>
<evidence type="ECO:0000256" key="3">
    <source>
        <dbReference type="ARBA" id="ARBA00022801"/>
    </source>
</evidence>
<dbReference type="InterPro" id="IPR013986">
    <property type="entry name" value="DExx_box_DNA_helicase_dom_sf"/>
</dbReference>
<sequence length="562" mass="61395">MANSSAEQILEGLDQNQKVAAQSLVGPTVILAGAGTGKTRTITHRIAYGLATGHFAANRVLALTYTNRAAGELRARLRQLGVGAVSVRTFHAAALSQLEYFWPQLVGVPAPSILDSKAKLIGQVSKAMSINLDAAALRDLASEIEWRKYSMLSMEEYSQLADSRAQVAGLSFAKNLEIQAAYEQEKIRMQRLDWEDVLILTLGLLKAEPRALSHVQSQYRFFTVDEYQDISPLQHALLDQWLGEHAELCVVGDPNQTIYSFTGASSEFLRSFPDRFPGATVVDLITNYRSSKQIVAFANRLTSDSAMGGDLEAAGGSGTIPAIDTYDSSISQAKAVAKSISEAIESGVPKSDIAVLYRINSQSEELERALDQLGIAYQLRGGERFFSRPEIRSAVQLIRAEALSPSGKPLDHAVSDIVRSLGWQQQRPTQQGAVASKWEALNALLSMVDELPEGAGLKEFALELADRAHSQHEPTQDAVTLSTIHAAKGLEWPMVFIIGLNEGYLPITYAKTDQAIQEEKRLLYVGITRAKASLRLSFVNQDKGRDRSPSRFLPLLQAGLAQ</sequence>
<dbReference type="GO" id="GO:0043138">
    <property type="term" value="F:3'-5' DNA helicase activity"/>
    <property type="evidence" value="ECO:0007669"/>
    <property type="project" value="UniProtKB-EC"/>
</dbReference>
<dbReference type="PROSITE" id="PS51198">
    <property type="entry name" value="UVRD_HELICASE_ATP_BIND"/>
    <property type="match status" value="1"/>
</dbReference>
<dbReference type="PANTHER" id="PTHR11070:SF69">
    <property type="entry name" value="ATP-DEPENDENT DNA HELICASE UVRD2"/>
    <property type="match status" value="1"/>
</dbReference>
<evidence type="ECO:0000256" key="5">
    <source>
        <dbReference type="ARBA" id="ARBA00022840"/>
    </source>
</evidence>
<keyword evidence="4" id="KW-0347">Helicase</keyword>
<dbReference type="InterPro" id="IPR027417">
    <property type="entry name" value="P-loop_NTPase"/>
</dbReference>
<feature type="domain" description="UvrD-like helicase C-terminal" evidence="11">
    <location>
        <begin position="292"/>
        <end position="532"/>
    </location>
</feature>
<comment type="similarity">
    <text evidence="1">Belongs to the helicase family. UvrD subfamily.</text>
</comment>
<protein>
    <recommendedName>
        <fullName evidence="8">DNA 3'-5' helicase</fullName>
        <ecNumber evidence="8">5.6.2.4</ecNumber>
    </recommendedName>
</protein>
<keyword evidence="3" id="KW-0378">Hydrolase</keyword>
<dbReference type="GO" id="GO:0016787">
    <property type="term" value="F:hydrolase activity"/>
    <property type="evidence" value="ECO:0007669"/>
    <property type="project" value="UniProtKB-KW"/>
</dbReference>
<dbReference type="InterPro" id="IPR000212">
    <property type="entry name" value="DNA_helicase_UvrD/REP"/>
</dbReference>
<evidence type="ECO:0000256" key="1">
    <source>
        <dbReference type="ARBA" id="ARBA00009922"/>
    </source>
</evidence>
<dbReference type="GO" id="GO:0005524">
    <property type="term" value="F:ATP binding"/>
    <property type="evidence" value="ECO:0007669"/>
    <property type="project" value="UniProtKB-KW"/>
</dbReference>
<dbReference type="Gene3D" id="3.40.50.300">
    <property type="entry name" value="P-loop containing nucleotide triphosphate hydrolases"/>
    <property type="match status" value="3"/>
</dbReference>
<evidence type="ECO:0000259" key="10">
    <source>
        <dbReference type="PROSITE" id="PS51198"/>
    </source>
</evidence>
<dbReference type="PROSITE" id="PS51217">
    <property type="entry name" value="UVRD_HELICASE_CTER"/>
    <property type="match status" value="1"/>
</dbReference>
<dbReference type="Pfam" id="PF00580">
    <property type="entry name" value="UvrD-helicase"/>
    <property type="match status" value="1"/>
</dbReference>
<dbReference type="Gene3D" id="1.10.486.10">
    <property type="entry name" value="PCRA, domain 4"/>
    <property type="match status" value="2"/>
</dbReference>
<dbReference type="InterPro" id="IPR014016">
    <property type="entry name" value="UvrD-like_ATP-bd"/>
</dbReference>
<keyword evidence="2" id="KW-0547">Nucleotide-binding</keyword>
<evidence type="ECO:0000256" key="6">
    <source>
        <dbReference type="ARBA" id="ARBA00023235"/>
    </source>
</evidence>
<comment type="catalytic activity">
    <reaction evidence="7">
        <text>Couples ATP hydrolysis with the unwinding of duplex DNA by translocating in the 3'-5' direction.</text>
        <dbReference type="EC" id="5.6.2.4"/>
    </reaction>
</comment>
<name>A0A6J6C841_9ZZZZ</name>
<gene>
    <name evidence="12" type="ORF">UFOPK1537_00014</name>
</gene>
<comment type="catalytic activity">
    <reaction evidence="9">
        <text>ATP + H2O = ADP + phosphate + H(+)</text>
        <dbReference type="Rhea" id="RHEA:13065"/>
        <dbReference type="ChEBI" id="CHEBI:15377"/>
        <dbReference type="ChEBI" id="CHEBI:15378"/>
        <dbReference type="ChEBI" id="CHEBI:30616"/>
        <dbReference type="ChEBI" id="CHEBI:43474"/>
        <dbReference type="ChEBI" id="CHEBI:456216"/>
        <dbReference type="EC" id="5.6.2.4"/>
    </reaction>
</comment>
<dbReference type="InterPro" id="IPR014017">
    <property type="entry name" value="DNA_helicase_UvrD-like_C"/>
</dbReference>
<feature type="domain" description="UvrD-like helicase ATP-binding" evidence="10">
    <location>
        <begin position="11"/>
        <end position="291"/>
    </location>
</feature>
<proteinExistence type="inferred from homology"/>
<evidence type="ECO:0000256" key="9">
    <source>
        <dbReference type="ARBA" id="ARBA00048988"/>
    </source>
</evidence>
<dbReference type="GO" id="GO:0033202">
    <property type="term" value="C:DNA helicase complex"/>
    <property type="evidence" value="ECO:0007669"/>
    <property type="project" value="TreeGrafter"/>
</dbReference>
<dbReference type="Pfam" id="PF13361">
    <property type="entry name" value="UvrD_C"/>
    <property type="match status" value="2"/>
</dbReference>
<keyword evidence="6" id="KW-0413">Isomerase</keyword>
<dbReference type="EC" id="5.6.2.4" evidence="8"/>
<dbReference type="CDD" id="cd17932">
    <property type="entry name" value="DEXQc_UvrD"/>
    <property type="match status" value="1"/>
</dbReference>
<reference evidence="12" key="1">
    <citation type="submission" date="2020-05" db="EMBL/GenBank/DDBJ databases">
        <authorList>
            <person name="Chiriac C."/>
            <person name="Salcher M."/>
            <person name="Ghai R."/>
            <person name="Kavagutti S V."/>
        </authorList>
    </citation>
    <scope>NUCLEOTIDE SEQUENCE</scope>
</reference>
<keyword evidence="5" id="KW-0067">ATP-binding</keyword>
<dbReference type="GO" id="GO:0005829">
    <property type="term" value="C:cytosol"/>
    <property type="evidence" value="ECO:0007669"/>
    <property type="project" value="TreeGrafter"/>
</dbReference>
<evidence type="ECO:0000256" key="8">
    <source>
        <dbReference type="ARBA" id="ARBA00034808"/>
    </source>
</evidence>